<dbReference type="InterPro" id="IPR047262">
    <property type="entry name" value="PRX-like1"/>
</dbReference>
<name>A0ABM9AKL3_9BACT</name>
<accession>A0ABM9AKL3</accession>
<dbReference type="PANTHER" id="PTHR43640">
    <property type="entry name" value="OS07G0260300 PROTEIN"/>
    <property type="match status" value="1"/>
</dbReference>
<dbReference type="InterPro" id="IPR036249">
    <property type="entry name" value="Thioredoxin-like_sf"/>
</dbReference>
<comment type="caution">
    <text evidence="3">The sequence shown here is derived from an EMBL/GenBank/DDBJ whole genome shotgun (WGS) entry which is preliminary data.</text>
</comment>
<dbReference type="InterPro" id="IPR000866">
    <property type="entry name" value="AhpC/TSA"/>
</dbReference>
<reference evidence="3" key="1">
    <citation type="submission" date="2021-12" db="EMBL/GenBank/DDBJ databases">
        <authorList>
            <person name="Rodrigo-Torres L."/>
            <person name="Arahal R. D."/>
            <person name="Lucena T."/>
        </authorList>
    </citation>
    <scope>NUCLEOTIDE SEQUENCE</scope>
    <source>
        <strain evidence="3">CECT 8858</strain>
    </source>
</reference>
<protein>
    <recommendedName>
        <fullName evidence="2">Thioredoxin domain-containing protein</fullName>
    </recommendedName>
</protein>
<dbReference type="SUPFAM" id="SSF52833">
    <property type="entry name" value="Thioredoxin-like"/>
    <property type="match status" value="1"/>
</dbReference>
<organism evidence="3 4">
    <name type="scientific">Emticicia aquatica</name>
    <dbReference type="NCBI Taxonomy" id="1681835"/>
    <lineage>
        <taxon>Bacteria</taxon>
        <taxon>Pseudomonadati</taxon>
        <taxon>Bacteroidota</taxon>
        <taxon>Cytophagia</taxon>
        <taxon>Cytophagales</taxon>
        <taxon>Leadbetterellaceae</taxon>
        <taxon>Emticicia</taxon>
    </lineage>
</organism>
<dbReference type="PROSITE" id="PS51352">
    <property type="entry name" value="THIOREDOXIN_2"/>
    <property type="match status" value="1"/>
</dbReference>
<evidence type="ECO:0000259" key="2">
    <source>
        <dbReference type="PROSITE" id="PS51352"/>
    </source>
</evidence>
<dbReference type="Proteomes" id="UP000837932">
    <property type="component" value="Unassembled WGS sequence"/>
</dbReference>
<keyword evidence="1" id="KW-0812">Transmembrane</keyword>
<dbReference type="InterPro" id="IPR013766">
    <property type="entry name" value="Thioredoxin_domain"/>
</dbReference>
<keyword evidence="1" id="KW-1133">Transmembrane helix</keyword>
<evidence type="ECO:0000256" key="1">
    <source>
        <dbReference type="SAM" id="Phobius"/>
    </source>
</evidence>
<feature type="transmembrane region" description="Helical" evidence="1">
    <location>
        <begin position="21"/>
        <end position="42"/>
    </location>
</feature>
<evidence type="ECO:0000313" key="4">
    <source>
        <dbReference type="Proteomes" id="UP000837932"/>
    </source>
</evidence>
<dbReference type="Gene3D" id="3.40.30.10">
    <property type="entry name" value="Glutaredoxin"/>
    <property type="match status" value="1"/>
</dbReference>
<dbReference type="Pfam" id="PF00578">
    <property type="entry name" value="AhpC-TSA"/>
    <property type="match status" value="1"/>
</dbReference>
<dbReference type="EMBL" id="CAKLPY010000001">
    <property type="protein sequence ID" value="CAH0994296.1"/>
    <property type="molecule type" value="Genomic_DNA"/>
</dbReference>
<proteinExistence type="predicted"/>
<sequence length="203" mass="23668">MILKHLSHLSISSKRNISSDHLGEVFFYFIIFFILCFCPAIAQKLQTDSQQIFNFKELKSNQASIVVFFDPECPICQKYTKNLTELDKRYSIEGIKVYVVYPFKVLEKASLAEFREEYKFDLPIIYDSKRKLLKKLKGNYSPEVFLLNARRQILYHGAIDNWFYGLGRNRATPTAFYLLDAITSFQKGEAVKIKYVEPVGCEL</sequence>
<keyword evidence="4" id="KW-1185">Reference proteome</keyword>
<gene>
    <name evidence="3" type="ORF">EMA8858_00405</name>
</gene>
<dbReference type="PANTHER" id="PTHR43640:SF1">
    <property type="entry name" value="THIOREDOXIN-DEPENDENT PEROXIREDOXIN"/>
    <property type="match status" value="1"/>
</dbReference>
<feature type="domain" description="Thioredoxin" evidence="2">
    <location>
        <begin position="34"/>
        <end position="187"/>
    </location>
</feature>
<dbReference type="RefSeq" id="WP_238804045.1">
    <property type="nucleotide sequence ID" value="NZ_CAKLPY010000001.1"/>
</dbReference>
<evidence type="ECO:0000313" key="3">
    <source>
        <dbReference type="EMBL" id="CAH0994296.1"/>
    </source>
</evidence>
<keyword evidence="1" id="KW-0472">Membrane</keyword>